<name>A0A917ZC24_9ACTN</name>
<accession>A0A917ZC24</accession>
<dbReference type="PANTHER" id="PTHR35526">
    <property type="entry name" value="ANTI-SIGMA-F FACTOR RSBW-RELATED"/>
    <property type="match status" value="1"/>
</dbReference>
<keyword evidence="1" id="KW-0723">Serine/threonine-protein kinase</keyword>
<sequence>MAALDMQVIGELRFPGRPEIVSDVRIYVSRWLVIELPEAADDGELVDNVRLLATELAVNAIKHTFSGRWRKGSFRVRMWLGAGRVRVEVMDQGWWSGPRLRADPDGTSGRGLLILATLAANWGVKRRWFGRTVWFELPVQSARFDCAPGNLVEIFDGRNP</sequence>
<evidence type="ECO:0000313" key="3">
    <source>
        <dbReference type="EMBL" id="GGO80600.1"/>
    </source>
</evidence>
<dbReference type="RefSeq" id="WP_189128282.1">
    <property type="nucleotide sequence ID" value="NZ_BMNH01000032.1"/>
</dbReference>
<dbReference type="EMBL" id="BMNH01000032">
    <property type="protein sequence ID" value="GGO80600.1"/>
    <property type="molecule type" value="Genomic_DNA"/>
</dbReference>
<dbReference type="AlphaFoldDB" id="A0A917ZC24"/>
<protein>
    <recommendedName>
        <fullName evidence="2">Histidine kinase/HSP90-like ATPase domain-containing protein</fullName>
    </recommendedName>
</protein>
<keyword evidence="4" id="KW-1185">Reference proteome</keyword>
<dbReference type="GO" id="GO:0004674">
    <property type="term" value="F:protein serine/threonine kinase activity"/>
    <property type="evidence" value="ECO:0007669"/>
    <property type="project" value="UniProtKB-KW"/>
</dbReference>
<comment type="caution">
    <text evidence="3">The sequence shown here is derived from an EMBL/GenBank/DDBJ whole genome shotgun (WGS) entry which is preliminary data.</text>
</comment>
<gene>
    <name evidence="3" type="ORF">GCM10012289_67630</name>
</gene>
<dbReference type="Proteomes" id="UP000646523">
    <property type="component" value="Unassembled WGS sequence"/>
</dbReference>
<dbReference type="PANTHER" id="PTHR35526:SF3">
    <property type="entry name" value="ANTI-SIGMA-F FACTOR RSBW"/>
    <property type="match status" value="1"/>
</dbReference>
<evidence type="ECO:0000256" key="1">
    <source>
        <dbReference type="ARBA" id="ARBA00022527"/>
    </source>
</evidence>
<reference evidence="3" key="1">
    <citation type="journal article" date="2014" name="Int. J. Syst. Evol. Microbiol.">
        <title>Complete genome sequence of Corynebacterium casei LMG S-19264T (=DSM 44701T), isolated from a smear-ripened cheese.</title>
        <authorList>
            <consortium name="US DOE Joint Genome Institute (JGI-PGF)"/>
            <person name="Walter F."/>
            <person name="Albersmeier A."/>
            <person name="Kalinowski J."/>
            <person name="Ruckert C."/>
        </authorList>
    </citation>
    <scope>NUCLEOTIDE SEQUENCE</scope>
    <source>
        <strain evidence="3">CGMCC 4.7368</strain>
    </source>
</reference>
<organism evidence="3 4">
    <name type="scientific">Nonomuraea cavernae</name>
    <dbReference type="NCBI Taxonomy" id="2045107"/>
    <lineage>
        <taxon>Bacteria</taxon>
        <taxon>Bacillati</taxon>
        <taxon>Actinomycetota</taxon>
        <taxon>Actinomycetes</taxon>
        <taxon>Streptosporangiales</taxon>
        <taxon>Streptosporangiaceae</taxon>
        <taxon>Nonomuraea</taxon>
    </lineage>
</organism>
<reference evidence="3" key="2">
    <citation type="submission" date="2020-09" db="EMBL/GenBank/DDBJ databases">
        <authorList>
            <person name="Sun Q."/>
            <person name="Zhou Y."/>
        </authorList>
    </citation>
    <scope>NUCLEOTIDE SEQUENCE</scope>
    <source>
        <strain evidence="3">CGMCC 4.7368</strain>
    </source>
</reference>
<dbReference type="InterPro" id="IPR050267">
    <property type="entry name" value="Anti-sigma-factor_SerPK"/>
</dbReference>
<dbReference type="InterPro" id="IPR036890">
    <property type="entry name" value="HATPase_C_sf"/>
</dbReference>
<keyword evidence="1" id="KW-0418">Kinase</keyword>
<dbReference type="CDD" id="cd16936">
    <property type="entry name" value="HATPase_RsbW-like"/>
    <property type="match status" value="1"/>
</dbReference>
<dbReference type="Gene3D" id="3.30.565.10">
    <property type="entry name" value="Histidine kinase-like ATPase, C-terminal domain"/>
    <property type="match status" value="1"/>
</dbReference>
<feature type="domain" description="Histidine kinase/HSP90-like ATPase" evidence="2">
    <location>
        <begin position="14"/>
        <end position="134"/>
    </location>
</feature>
<dbReference type="Pfam" id="PF13581">
    <property type="entry name" value="HATPase_c_2"/>
    <property type="match status" value="1"/>
</dbReference>
<evidence type="ECO:0000313" key="4">
    <source>
        <dbReference type="Proteomes" id="UP000646523"/>
    </source>
</evidence>
<evidence type="ECO:0000259" key="2">
    <source>
        <dbReference type="Pfam" id="PF13581"/>
    </source>
</evidence>
<proteinExistence type="predicted"/>
<dbReference type="InterPro" id="IPR003594">
    <property type="entry name" value="HATPase_dom"/>
</dbReference>
<dbReference type="SUPFAM" id="SSF55874">
    <property type="entry name" value="ATPase domain of HSP90 chaperone/DNA topoisomerase II/histidine kinase"/>
    <property type="match status" value="1"/>
</dbReference>
<keyword evidence="1" id="KW-0808">Transferase</keyword>